<sequence length="201" mass="22463">MPKIVDREQRRREIAEAVLRLIAREGIEAVSVRTVATEAGLSAGAVQKYFATRDELFRFAFDLTGEYIEQRWMRVPQGHLLTMLRALVAEALPLDDQRRAEVIVVLAFAARAAVLPEWADHLREGYEFMRAQTADFLGQAQLHGHVRDDLDTGKLADVVVALTDGFAQHLLQAPPGSELHRRLLGSLEFALTELLAPRAAE</sequence>
<dbReference type="RefSeq" id="WP_038533614.1">
    <property type="nucleotide sequence ID" value="NZ_AQUL01000001.1"/>
</dbReference>
<accession>A0A076N0G4</accession>
<dbReference type="Proteomes" id="UP000062973">
    <property type="component" value="Chromosome"/>
</dbReference>
<reference evidence="7 8" key="1">
    <citation type="submission" date="2014-07" db="EMBL/GenBank/DDBJ databases">
        <title>Whole Genome Sequence of the Amycolatopsis methanolica 239.</title>
        <authorList>
            <person name="Tang B."/>
        </authorList>
    </citation>
    <scope>NUCLEOTIDE SEQUENCE [LARGE SCALE GENOMIC DNA]</scope>
    <source>
        <strain evidence="7 8">239</strain>
    </source>
</reference>
<evidence type="ECO:0000313" key="7">
    <source>
        <dbReference type="EMBL" id="AIJ26323.1"/>
    </source>
</evidence>
<keyword evidence="4" id="KW-0804">Transcription</keyword>
<feature type="domain" description="HTH tetR-type" evidence="6">
    <location>
        <begin position="8"/>
        <end position="68"/>
    </location>
</feature>
<dbReference type="Gene3D" id="1.10.357.10">
    <property type="entry name" value="Tetracycline Repressor, domain 2"/>
    <property type="match status" value="1"/>
</dbReference>
<dbReference type="GO" id="GO:0003700">
    <property type="term" value="F:DNA-binding transcription factor activity"/>
    <property type="evidence" value="ECO:0007669"/>
    <property type="project" value="TreeGrafter"/>
</dbReference>
<dbReference type="OrthoDB" id="9816296at2"/>
<gene>
    <name evidence="7" type="ORF">AMETH_6231</name>
</gene>
<evidence type="ECO:0000256" key="3">
    <source>
        <dbReference type="ARBA" id="ARBA00023125"/>
    </source>
</evidence>
<dbReference type="GO" id="GO:0000976">
    <property type="term" value="F:transcription cis-regulatory region binding"/>
    <property type="evidence" value="ECO:0007669"/>
    <property type="project" value="TreeGrafter"/>
</dbReference>
<dbReference type="Pfam" id="PF13977">
    <property type="entry name" value="TetR_C_6"/>
    <property type="match status" value="1"/>
</dbReference>
<name>A0A076N0G4_AMYME</name>
<dbReference type="AlphaFoldDB" id="A0A076N0G4"/>
<dbReference type="PRINTS" id="PR00455">
    <property type="entry name" value="HTHTETR"/>
</dbReference>
<dbReference type="KEGG" id="amq:AMETH_6231"/>
<keyword evidence="3 5" id="KW-0238">DNA-binding</keyword>
<keyword evidence="8" id="KW-1185">Reference proteome</keyword>
<dbReference type="PANTHER" id="PTHR30055">
    <property type="entry name" value="HTH-TYPE TRANSCRIPTIONAL REGULATOR RUTR"/>
    <property type="match status" value="1"/>
</dbReference>
<evidence type="ECO:0000313" key="8">
    <source>
        <dbReference type="Proteomes" id="UP000062973"/>
    </source>
</evidence>
<dbReference type="SUPFAM" id="SSF46689">
    <property type="entry name" value="Homeodomain-like"/>
    <property type="match status" value="1"/>
</dbReference>
<evidence type="ECO:0000256" key="4">
    <source>
        <dbReference type="ARBA" id="ARBA00023163"/>
    </source>
</evidence>
<dbReference type="eggNOG" id="COG1309">
    <property type="taxonomic scope" value="Bacteria"/>
</dbReference>
<dbReference type="InterPro" id="IPR050109">
    <property type="entry name" value="HTH-type_TetR-like_transc_reg"/>
</dbReference>
<dbReference type="STRING" id="1068978.AMETH_6231"/>
<evidence type="ECO:0000256" key="5">
    <source>
        <dbReference type="PROSITE-ProRule" id="PRU00335"/>
    </source>
</evidence>
<dbReference type="PROSITE" id="PS50977">
    <property type="entry name" value="HTH_TETR_2"/>
    <property type="match status" value="1"/>
</dbReference>
<organism evidence="7 8">
    <name type="scientific">Amycolatopsis methanolica 239</name>
    <dbReference type="NCBI Taxonomy" id="1068978"/>
    <lineage>
        <taxon>Bacteria</taxon>
        <taxon>Bacillati</taxon>
        <taxon>Actinomycetota</taxon>
        <taxon>Actinomycetes</taxon>
        <taxon>Pseudonocardiales</taxon>
        <taxon>Pseudonocardiaceae</taxon>
        <taxon>Amycolatopsis</taxon>
        <taxon>Amycolatopsis methanolica group</taxon>
    </lineage>
</organism>
<dbReference type="InterPro" id="IPR001647">
    <property type="entry name" value="HTH_TetR"/>
</dbReference>
<evidence type="ECO:0000256" key="1">
    <source>
        <dbReference type="ARBA" id="ARBA00022491"/>
    </source>
</evidence>
<dbReference type="PATRIC" id="fig|1068978.7.peg.6694"/>
<dbReference type="InterPro" id="IPR036271">
    <property type="entry name" value="Tet_transcr_reg_TetR-rel_C_sf"/>
</dbReference>
<dbReference type="InterPro" id="IPR009057">
    <property type="entry name" value="Homeodomain-like_sf"/>
</dbReference>
<dbReference type="PANTHER" id="PTHR30055:SF234">
    <property type="entry name" value="HTH-TYPE TRANSCRIPTIONAL REGULATOR BETI"/>
    <property type="match status" value="1"/>
</dbReference>
<dbReference type="HOGENOM" id="CLU_069356_15_10_11"/>
<evidence type="ECO:0000259" key="6">
    <source>
        <dbReference type="PROSITE" id="PS50977"/>
    </source>
</evidence>
<dbReference type="InterPro" id="IPR039538">
    <property type="entry name" value="BetI_C"/>
</dbReference>
<keyword evidence="2" id="KW-0805">Transcription regulation</keyword>
<evidence type="ECO:0000256" key="2">
    <source>
        <dbReference type="ARBA" id="ARBA00023015"/>
    </source>
</evidence>
<dbReference type="SUPFAM" id="SSF48498">
    <property type="entry name" value="Tetracyclin repressor-like, C-terminal domain"/>
    <property type="match status" value="1"/>
</dbReference>
<dbReference type="EMBL" id="CP009110">
    <property type="protein sequence ID" value="AIJ26323.1"/>
    <property type="molecule type" value="Genomic_DNA"/>
</dbReference>
<dbReference type="Pfam" id="PF00440">
    <property type="entry name" value="TetR_N"/>
    <property type="match status" value="1"/>
</dbReference>
<proteinExistence type="predicted"/>
<feature type="DNA-binding region" description="H-T-H motif" evidence="5">
    <location>
        <begin position="31"/>
        <end position="50"/>
    </location>
</feature>
<protein>
    <submittedName>
        <fullName evidence="7">Transcriptional regulator</fullName>
    </submittedName>
</protein>
<keyword evidence="1" id="KW-0678">Repressor</keyword>